<dbReference type="Proteomes" id="UP000285112">
    <property type="component" value="Unassembled WGS sequence"/>
</dbReference>
<evidence type="ECO:0000313" key="8">
    <source>
        <dbReference type="Proteomes" id="UP000285112"/>
    </source>
</evidence>
<proteinExistence type="inferred from homology"/>
<evidence type="ECO:0000256" key="6">
    <source>
        <dbReference type="SAM" id="Phobius"/>
    </source>
</evidence>
<evidence type="ECO:0000256" key="4">
    <source>
        <dbReference type="ARBA" id="ARBA00022989"/>
    </source>
</evidence>
<feature type="transmembrane region" description="Helical" evidence="6">
    <location>
        <begin position="124"/>
        <end position="140"/>
    </location>
</feature>
<dbReference type="PANTHER" id="PTHR31123:SF1">
    <property type="entry name" value="ACCUMULATION OF DYADS PROTEIN 2-RELATED"/>
    <property type="match status" value="1"/>
</dbReference>
<gene>
    <name evidence="7" type="ORF">D5S19_24745</name>
</gene>
<feature type="transmembrane region" description="Helical" evidence="6">
    <location>
        <begin position="25"/>
        <end position="47"/>
    </location>
</feature>
<sequence>MVEREHPPAPEAPPEAGVAAGGDPLIVALPIFAVGSLALGVALIGALPAVTLGSVIPIVLLGTGLFLGVVTVWAAALGQTMVAGITGTFSGFWLSLGALLLGLTHDWYGIAGTNAAAVSGTQELFFIAWGCLFLFLLIPVLRLPAIYPAIVGLVVVALALGAASAHTGNATLLKVAGYVVLVFAFLGFCAFVNVGLTAMGAKRPSPPLGAPLIS</sequence>
<dbReference type="AlphaFoldDB" id="A0A419HV34"/>
<feature type="transmembrane region" description="Helical" evidence="6">
    <location>
        <begin position="146"/>
        <end position="163"/>
    </location>
</feature>
<dbReference type="GO" id="GO:0005886">
    <property type="term" value="C:plasma membrane"/>
    <property type="evidence" value="ECO:0007669"/>
    <property type="project" value="TreeGrafter"/>
</dbReference>
<comment type="caution">
    <text evidence="7">The sequence shown here is derived from an EMBL/GenBank/DDBJ whole genome shotgun (WGS) entry which is preliminary data.</text>
</comment>
<evidence type="ECO:0000256" key="3">
    <source>
        <dbReference type="ARBA" id="ARBA00022692"/>
    </source>
</evidence>
<comment type="similarity">
    <text evidence="2">Belongs to the acetate uptake transporter (AceTr) (TC 2.A.96) family.</text>
</comment>
<keyword evidence="5 6" id="KW-0472">Membrane</keyword>
<evidence type="ECO:0000256" key="5">
    <source>
        <dbReference type="ARBA" id="ARBA00023136"/>
    </source>
</evidence>
<feature type="transmembrane region" description="Helical" evidence="6">
    <location>
        <begin position="54"/>
        <end position="76"/>
    </location>
</feature>
<protein>
    <submittedName>
        <fullName evidence="7">Uncharacterized protein</fullName>
    </submittedName>
</protein>
<dbReference type="InterPro" id="IPR051633">
    <property type="entry name" value="AceTr"/>
</dbReference>
<dbReference type="Pfam" id="PF01184">
    <property type="entry name" value="Gpr1_Fun34_YaaH"/>
    <property type="match status" value="1"/>
</dbReference>
<organism evidence="7 8">
    <name type="scientific">Amycolatopsis panacis</name>
    <dbReference type="NCBI Taxonomy" id="2340917"/>
    <lineage>
        <taxon>Bacteria</taxon>
        <taxon>Bacillati</taxon>
        <taxon>Actinomycetota</taxon>
        <taxon>Actinomycetes</taxon>
        <taxon>Pseudonocardiales</taxon>
        <taxon>Pseudonocardiaceae</taxon>
        <taxon>Amycolatopsis</taxon>
    </lineage>
</organism>
<reference evidence="7 8" key="1">
    <citation type="submission" date="2018-09" db="EMBL/GenBank/DDBJ databases">
        <title>YIM PH 21725 draft genome.</title>
        <authorList>
            <person name="Miao C."/>
        </authorList>
    </citation>
    <scope>NUCLEOTIDE SEQUENCE [LARGE SCALE GENOMIC DNA]</scope>
    <source>
        <strain evidence="8">YIM PH21725</strain>
    </source>
</reference>
<feature type="transmembrane region" description="Helical" evidence="6">
    <location>
        <begin position="82"/>
        <end position="103"/>
    </location>
</feature>
<evidence type="ECO:0000256" key="1">
    <source>
        <dbReference type="ARBA" id="ARBA00004141"/>
    </source>
</evidence>
<keyword evidence="8" id="KW-1185">Reference proteome</keyword>
<name>A0A419HV34_9PSEU</name>
<evidence type="ECO:0000313" key="7">
    <source>
        <dbReference type="EMBL" id="RJQ80673.1"/>
    </source>
</evidence>
<feature type="transmembrane region" description="Helical" evidence="6">
    <location>
        <begin position="175"/>
        <end position="196"/>
    </location>
</feature>
<dbReference type="EMBL" id="QZFV01000114">
    <property type="protein sequence ID" value="RJQ80673.1"/>
    <property type="molecule type" value="Genomic_DNA"/>
</dbReference>
<comment type="subcellular location">
    <subcellularLocation>
        <location evidence="1">Membrane</location>
        <topology evidence="1">Multi-pass membrane protein</topology>
    </subcellularLocation>
</comment>
<accession>A0A419HV34</accession>
<keyword evidence="4 6" id="KW-1133">Transmembrane helix</keyword>
<dbReference type="PANTHER" id="PTHR31123">
    <property type="entry name" value="ACCUMULATION OF DYADS PROTEIN 2-RELATED"/>
    <property type="match status" value="1"/>
</dbReference>
<evidence type="ECO:0000256" key="2">
    <source>
        <dbReference type="ARBA" id="ARBA00005587"/>
    </source>
</evidence>
<dbReference type="InterPro" id="IPR000791">
    <property type="entry name" value="Gpr1/Fun34/SatP-like"/>
</dbReference>
<keyword evidence="3 6" id="KW-0812">Transmembrane</keyword>
<dbReference type="OrthoDB" id="4940354at2"/>
<dbReference type="GO" id="GO:0015123">
    <property type="term" value="F:acetate transmembrane transporter activity"/>
    <property type="evidence" value="ECO:0007669"/>
    <property type="project" value="TreeGrafter"/>
</dbReference>